<evidence type="ECO:0000256" key="1">
    <source>
        <dbReference type="SAM" id="Phobius"/>
    </source>
</evidence>
<sequence length="42" mass="5024">MDFERSIVDDVVVILLVMLMLLHLLLKMRIIWKVEESVQLEI</sequence>
<reference evidence="3" key="1">
    <citation type="journal article" date="2018" name="Nat. Plants">
        <title>Whole-genome landscape of Medicago truncatula symbiotic genes.</title>
        <authorList>
            <person name="Pecrix Y."/>
            <person name="Staton S.E."/>
            <person name="Sallet E."/>
            <person name="Lelandais-Briere C."/>
            <person name="Moreau S."/>
            <person name="Carrere S."/>
            <person name="Blein T."/>
            <person name="Jardinaud M.F."/>
            <person name="Latrasse D."/>
            <person name="Zouine M."/>
            <person name="Zahm M."/>
            <person name="Kreplak J."/>
            <person name="Mayjonade B."/>
            <person name="Satge C."/>
            <person name="Perez M."/>
            <person name="Cauet S."/>
            <person name="Marande W."/>
            <person name="Chantry-Darmon C."/>
            <person name="Lopez-Roques C."/>
            <person name="Bouchez O."/>
            <person name="Berard A."/>
            <person name="Debelle F."/>
            <person name="Munos S."/>
            <person name="Bendahmane A."/>
            <person name="Berges H."/>
            <person name="Niebel A."/>
            <person name="Buitink J."/>
            <person name="Frugier F."/>
            <person name="Benhamed M."/>
            <person name="Crespi M."/>
            <person name="Gouzy J."/>
            <person name="Gamas P."/>
        </authorList>
    </citation>
    <scope>NUCLEOTIDE SEQUENCE [LARGE SCALE GENOMIC DNA]</scope>
    <source>
        <strain evidence="3">cv. Jemalong A17</strain>
    </source>
</reference>
<accession>A0A396HJM4</accession>
<feature type="transmembrane region" description="Helical" evidence="1">
    <location>
        <begin position="6"/>
        <end position="26"/>
    </location>
</feature>
<keyword evidence="1" id="KW-1133">Transmembrane helix</keyword>
<dbReference type="Gramene" id="rna37410">
    <property type="protein sequence ID" value="RHN52711.1"/>
    <property type="gene ID" value="gene37410"/>
</dbReference>
<dbReference type="EMBL" id="PSQE01000006">
    <property type="protein sequence ID" value="RHN52711.1"/>
    <property type="molecule type" value="Genomic_DNA"/>
</dbReference>
<name>A0A396HJM4_MEDTR</name>
<evidence type="ECO:0000313" key="3">
    <source>
        <dbReference type="Proteomes" id="UP000265566"/>
    </source>
</evidence>
<evidence type="ECO:0008006" key="4">
    <source>
        <dbReference type="Google" id="ProtNLM"/>
    </source>
</evidence>
<dbReference type="Proteomes" id="UP000265566">
    <property type="component" value="Chromosome 6"/>
</dbReference>
<dbReference type="AlphaFoldDB" id="A0A396HJM4"/>
<comment type="caution">
    <text evidence="2">The sequence shown here is derived from an EMBL/GenBank/DDBJ whole genome shotgun (WGS) entry which is preliminary data.</text>
</comment>
<proteinExistence type="predicted"/>
<protein>
    <recommendedName>
        <fullName evidence="4">Transmembrane protein</fullName>
    </recommendedName>
</protein>
<keyword evidence="1" id="KW-0472">Membrane</keyword>
<gene>
    <name evidence="2" type="ORF">MtrunA17_Chr6g0483451</name>
</gene>
<evidence type="ECO:0000313" key="2">
    <source>
        <dbReference type="EMBL" id="RHN52711.1"/>
    </source>
</evidence>
<keyword evidence="1" id="KW-0812">Transmembrane</keyword>
<organism evidence="2 3">
    <name type="scientific">Medicago truncatula</name>
    <name type="common">Barrel medic</name>
    <name type="synonym">Medicago tribuloides</name>
    <dbReference type="NCBI Taxonomy" id="3880"/>
    <lineage>
        <taxon>Eukaryota</taxon>
        <taxon>Viridiplantae</taxon>
        <taxon>Streptophyta</taxon>
        <taxon>Embryophyta</taxon>
        <taxon>Tracheophyta</taxon>
        <taxon>Spermatophyta</taxon>
        <taxon>Magnoliopsida</taxon>
        <taxon>eudicotyledons</taxon>
        <taxon>Gunneridae</taxon>
        <taxon>Pentapetalae</taxon>
        <taxon>rosids</taxon>
        <taxon>fabids</taxon>
        <taxon>Fabales</taxon>
        <taxon>Fabaceae</taxon>
        <taxon>Papilionoideae</taxon>
        <taxon>50 kb inversion clade</taxon>
        <taxon>NPAAA clade</taxon>
        <taxon>Hologalegina</taxon>
        <taxon>IRL clade</taxon>
        <taxon>Trifolieae</taxon>
        <taxon>Medicago</taxon>
    </lineage>
</organism>